<dbReference type="EMBL" id="OZ035835">
    <property type="protein sequence ID" value="CAL1577776.1"/>
    <property type="molecule type" value="Genomic_DNA"/>
</dbReference>
<evidence type="ECO:0000256" key="1">
    <source>
        <dbReference type="SAM" id="MobiDB-lite"/>
    </source>
</evidence>
<keyword evidence="3" id="KW-1185">Reference proteome</keyword>
<gene>
    <name evidence="2" type="ORF">KC01_LOCUS9072</name>
</gene>
<sequence length="82" mass="8832">MVGKLYQSVLVTCGSEGKHVALVLGGVTWGGVRNTWVGVSWCEASAVAPQGRAGGRQSEPRPTTVLQRNDGMEKRTRDLQHL</sequence>
<evidence type="ECO:0000313" key="3">
    <source>
        <dbReference type="Proteomes" id="UP001497482"/>
    </source>
</evidence>
<feature type="compositionally biased region" description="Basic and acidic residues" evidence="1">
    <location>
        <begin position="70"/>
        <end position="82"/>
    </location>
</feature>
<feature type="region of interest" description="Disordered" evidence="1">
    <location>
        <begin position="48"/>
        <end position="82"/>
    </location>
</feature>
<evidence type="ECO:0000313" key="2">
    <source>
        <dbReference type="EMBL" id="CAL1577776.1"/>
    </source>
</evidence>
<proteinExistence type="predicted"/>
<protein>
    <submittedName>
        <fullName evidence="2">Uncharacterized protein</fullName>
    </submittedName>
</protein>
<organism evidence="2 3">
    <name type="scientific">Knipowitschia caucasica</name>
    <name type="common">Caucasian dwarf goby</name>
    <name type="synonym">Pomatoschistus caucasicus</name>
    <dbReference type="NCBI Taxonomy" id="637954"/>
    <lineage>
        <taxon>Eukaryota</taxon>
        <taxon>Metazoa</taxon>
        <taxon>Chordata</taxon>
        <taxon>Craniata</taxon>
        <taxon>Vertebrata</taxon>
        <taxon>Euteleostomi</taxon>
        <taxon>Actinopterygii</taxon>
        <taxon>Neopterygii</taxon>
        <taxon>Teleostei</taxon>
        <taxon>Neoteleostei</taxon>
        <taxon>Acanthomorphata</taxon>
        <taxon>Gobiaria</taxon>
        <taxon>Gobiiformes</taxon>
        <taxon>Gobioidei</taxon>
        <taxon>Gobiidae</taxon>
        <taxon>Gobiinae</taxon>
        <taxon>Knipowitschia</taxon>
    </lineage>
</organism>
<accession>A0AAV2JM91</accession>
<name>A0AAV2JM91_KNICA</name>
<reference evidence="2 3" key="1">
    <citation type="submission" date="2024-04" db="EMBL/GenBank/DDBJ databases">
        <authorList>
            <person name="Waldvogel A.-M."/>
            <person name="Schoenle A."/>
        </authorList>
    </citation>
    <scope>NUCLEOTIDE SEQUENCE [LARGE SCALE GENOMIC DNA]</scope>
</reference>
<dbReference type="AlphaFoldDB" id="A0AAV2JM91"/>
<dbReference type="Proteomes" id="UP001497482">
    <property type="component" value="Chromosome 13"/>
</dbReference>